<organism evidence="2 3">
    <name type="scientific">Allorhizobium taibaishanense</name>
    <dbReference type="NCBI Taxonomy" id="887144"/>
    <lineage>
        <taxon>Bacteria</taxon>
        <taxon>Pseudomonadati</taxon>
        <taxon>Pseudomonadota</taxon>
        <taxon>Alphaproteobacteria</taxon>
        <taxon>Hyphomicrobiales</taxon>
        <taxon>Rhizobiaceae</taxon>
        <taxon>Rhizobium/Agrobacterium group</taxon>
        <taxon>Allorhizobium</taxon>
    </lineage>
</organism>
<dbReference type="EMBL" id="MKIN01000027">
    <property type="protein sequence ID" value="OLP47659.1"/>
    <property type="molecule type" value="Genomic_DNA"/>
</dbReference>
<dbReference type="EMBL" id="JACIED010000002">
    <property type="protein sequence ID" value="MBB4007369.1"/>
    <property type="molecule type" value="Genomic_DNA"/>
</dbReference>
<dbReference type="RefSeq" id="WP_075616833.1">
    <property type="nucleotide sequence ID" value="NZ_JACIED010000002.1"/>
</dbReference>
<proteinExistence type="predicted"/>
<reference evidence="2 3" key="1">
    <citation type="submission" date="2016-09" db="EMBL/GenBank/DDBJ databases">
        <title>Rhizobium oryziradicis sp. nov., isolated from the root of rice.</title>
        <authorList>
            <person name="Zhao J."/>
            <person name="Zhang X."/>
        </authorList>
    </citation>
    <scope>NUCLEOTIDE SEQUENCE [LARGE SCALE GENOMIC DNA]</scope>
    <source>
        <strain evidence="2 3">14971</strain>
    </source>
</reference>
<comment type="caution">
    <text evidence="2">The sequence shown here is derived from an EMBL/GenBank/DDBJ whole genome shotgun (WGS) entry which is preliminary data.</text>
</comment>
<dbReference type="Proteomes" id="UP000544107">
    <property type="component" value="Unassembled WGS sequence"/>
</dbReference>
<evidence type="ECO:0000313" key="4">
    <source>
        <dbReference type="Proteomes" id="UP000544107"/>
    </source>
</evidence>
<dbReference type="Proteomes" id="UP000185598">
    <property type="component" value="Unassembled WGS sequence"/>
</dbReference>
<evidence type="ECO:0000313" key="3">
    <source>
        <dbReference type="Proteomes" id="UP000185598"/>
    </source>
</evidence>
<name>A0A1Q8ZZP1_9HYPH</name>
<protein>
    <submittedName>
        <fullName evidence="2">Uncharacterized protein</fullName>
    </submittedName>
</protein>
<gene>
    <name evidence="2" type="ORF">BJF91_04520</name>
    <name evidence="1" type="ORF">GGQ71_001632</name>
</gene>
<evidence type="ECO:0000313" key="2">
    <source>
        <dbReference type="EMBL" id="OLP47659.1"/>
    </source>
</evidence>
<keyword evidence="3" id="KW-1185">Reference proteome</keyword>
<reference evidence="1 4" key="2">
    <citation type="submission" date="2020-08" db="EMBL/GenBank/DDBJ databases">
        <title>Genomic Encyclopedia of Type Strains, Phase IV (KMG-IV): sequencing the most valuable type-strain genomes for metagenomic binning, comparative biology and taxonomic classification.</title>
        <authorList>
            <person name="Goeker M."/>
        </authorList>
    </citation>
    <scope>NUCLEOTIDE SEQUENCE [LARGE SCALE GENOMIC DNA]</scope>
    <source>
        <strain evidence="1 4">DSM 100021</strain>
    </source>
</reference>
<dbReference type="STRING" id="887144.BJF91_04520"/>
<accession>A0A1Q8ZZP1</accession>
<evidence type="ECO:0000313" key="1">
    <source>
        <dbReference type="EMBL" id="MBB4007369.1"/>
    </source>
</evidence>
<dbReference type="AlphaFoldDB" id="A0A1Q8ZZP1"/>
<sequence>MTEIAWRLTAVTLIMALFAAAFSMIVSNHSRTPYSLSSGMSQDRGFIPGNNGFTGVNSAVSG</sequence>